<dbReference type="InterPro" id="IPR009071">
    <property type="entry name" value="HMG_box_dom"/>
</dbReference>
<feature type="compositionally biased region" description="Polar residues" evidence="4">
    <location>
        <begin position="1"/>
        <end position="19"/>
    </location>
</feature>
<keyword evidence="2 3" id="KW-0539">Nucleus</keyword>
<feature type="DNA-binding region" description="HMG box" evidence="3">
    <location>
        <begin position="69"/>
        <end position="142"/>
    </location>
</feature>
<accession>A0A9N8ZV20</accession>
<dbReference type="AlphaFoldDB" id="A0A9N8ZV20"/>
<keyword evidence="7" id="KW-1185">Reference proteome</keyword>
<evidence type="ECO:0000256" key="3">
    <source>
        <dbReference type="PROSITE-ProRule" id="PRU00267"/>
    </source>
</evidence>
<gene>
    <name evidence="6" type="ORF">ALEPTO_LOCUS3837</name>
</gene>
<proteinExistence type="predicted"/>
<name>A0A9N8ZV20_9GLOM</name>
<evidence type="ECO:0000313" key="7">
    <source>
        <dbReference type="Proteomes" id="UP000789508"/>
    </source>
</evidence>
<dbReference type="EMBL" id="CAJVPS010000772">
    <property type="protein sequence ID" value="CAG8508212.1"/>
    <property type="molecule type" value="Genomic_DNA"/>
</dbReference>
<dbReference type="InterPro" id="IPR036910">
    <property type="entry name" value="HMG_box_dom_sf"/>
</dbReference>
<protein>
    <submittedName>
        <fullName evidence="6">7208_t:CDS:1</fullName>
    </submittedName>
</protein>
<dbReference type="InterPro" id="IPR051356">
    <property type="entry name" value="SOX/SOX-like_TF"/>
</dbReference>
<dbReference type="PANTHER" id="PTHR45789:SF2">
    <property type="entry name" value="FI18025P1"/>
    <property type="match status" value="1"/>
</dbReference>
<sequence length="268" mass="30835">MFSQFSIHEPITTSSTPNDTADKNIDDELRFFNASASRRRLLLNPPYELTLKISNLVLPFPNTQKLDPPPRPPNAFMIFRRDLVAKLKSMMDKPWEALPHNSIISKVAGRLWDEESKEVRNFFYVLADIAMEEHLKIYPGYRFNPKSRQKPSSPESEIDMPLTPMESRTIAKCNIRSIDAAESSAGKISAENKREYIPISVDNMMYDNGYVPQNNCIEMQNSSFELVDFLYDPPAWYIPDALYPTQTFDIVHSQENILSSNIYSNLNQ</sequence>
<dbReference type="GO" id="GO:0000978">
    <property type="term" value="F:RNA polymerase II cis-regulatory region sequence-specific DNA binding"/>
    <property type="evidence" value="ECO:0007669"/>
    <property type="project" value="TreeGrafter"/>
</dbReference>
<keyword evidence="1 3" id="KW-0238">DNA-binding</keyword>
<comment type="caution">
    <text evidence="6">The sequence shown here is derived from an EMBL/GenBank/DDBJ whole genome shotgun (WGS) entry which is preliminary data.</text>
</comment>
<organism evidence="6 7">
    <name type="scientific">Ambispora leptoticha</name>
    <dbReference type="NCBI Taxonomy" id="144679"/>
    <lineage>
        <taxon>Eukaryota</taxon>
        <taxon>Fungi</taxon>
        <taxon>Fungi incertae sedis</taxon>
        <taxon>Mucoromycota</taxon>
        <taxon>Glomeromycotina</taxon>
        <taxon>Glomeromycetes</taxon>
        <taxon>Archaeosporales</taxon>
        <taxon>Ambisporaceae</taxon>
        <taxon>Ambispora</taxon>
    </lineage>
</organism>
<dbReference type="GO" id="GO:0005634">
    <property type="term" value="C:nucleus"/>
    <property type="evidence" value="ECO:0007669"/>
    <property type="project" value="UniProtKB-UniRule"/>
</dbReference>
<evidence type="ECO:0000256" key="1">
    <source>
        <dbReference type="ARBA" id="ARBA00023125"/>
    </source>
</evidence>
<dbReference type="Proteomes" id="UP000789508">
    <property type="component" value="Unassembled WGS sequence"/>
</dbReference>
<dbReference type="PANTHER" id="PTHR45789">
    <property type="entry name" value="FI18025P1"/>
    <property type="match status" value="1"/>
</dbReference>
<evidence type="ECO:0000259" key="5">
    <source>
        <dbReference type="PROSITE" id="PS50118"/>
    </source>
</evidence>
<dbReference type="PROSITE" id="PS50118">
    <property type="entry name" value="HMG_BOX_2"/>
    <property type="match status" value="1"/>
</dbReference>
<reference evidence="6" key="1">
    <citation type="submission" date="2021-06" db="EMBL/GenBank/DDBJ databases">
        <authorList>
            <person name="Kallberg Y."/>
            <person name="Tangrot J."/>
            <person name="Rosling A."/>
        </authorList>
    </citation>
    <scope>NUCLEOTIDE SEQUENCE</scope>
    <source>
        <strain evidence="6">FL130A</strain>
    </source>
</reference>
<evidence type="ECO:0000256" key="2">
    <source>
        <dbReference type="ARBA" id="ARBA00023242"/>
    </source>
</evidence>
<evidence type="ECO:0000313" key="6">
    <source>
        <dbReference type="EMBL" id="CAG8508212.1"/>
    </source>
</evidence>
<dbReference type="SUPFAM" id="SSF47095">
    <property type="entry name" value="HMG-box"/>
    <property type="match status" value="1"/>
</dbReference>
<feature type="domain" description="HMG box" evidence="5">
    <location>
        <begin position="69"/>
        <end position="142"/>
    </location>
</feature>
<dbReference type="SMART" id="SM00398">
    <property type="entry name" value="HMG"/>
    <property type="match status" value="1"/>
</dbReference>
<dbReference type="OrthoDB" id="6247875at2759"/>
<dbReference type="GO" id="GO:0000981">
    <property type="term" value="F:DNA-binding transcription factor activity, RNA polymerase II-specific"/>
    <property type="evidence" value="ECO:0007669"/>
    <property type="project" value="TreeGrafter"/>
</dbReference>
<feature type="region of interest" description="Disordered" evidence="4">
    <location>
        <begin position="1"/>
        <end position="22"/>
    </location>
</feature>
<dbReference type="Pfam" id="PF00505">
    <property type="entry name" value="HMG_box"/>
    <property type="match status" value="1"/>
</dbReference>
<dbReference type="Gene3D" id="1.10.30.10">
    <property type="entry name" value="High mobility group box domain"/>
    <property type="match status" value="1"/>
</dbReference>
<evidence type="ECO:0000256" key="4">
    <source>
        <dbReference type="SAM" id="MobiDB-lite"/>
    </source>
</evidence>
<dbReference type="CDD" id="cd01389">
    <property type="entry name" value="HMG-box_ROX1-like"/>
    <property type="match status" value="1"/>
</dbReference>